<dbReference type="PANTHER" id="PTHR13414:SF9">
    <property type="entry name" value="PROTON-COUPLED ZINC ANTIPORTER SLC30A9, MITOCHONDRIAL"/>
    <property type="match status" value="1"/>
</dbReference>
<dbReference type="GO" id="GO:0016020">
    <property type="term" value="C:membrane"/>
    <property type="evidence" value="ECO:0007669"/>
    <property type="project" value="UniProtKB-SubCell"/>
</dbReference>
<dbReference type="InterPro" id="IPR040177">
    <property type="entry name" value="SLC30A9"/>
</dbReference>
<organism evidence="8 9">
    <name type="scientific">Leekyejoonella antrihumi</name>
    <dbReference type="NCBI Taxonomy" id="1660198"/>
    <lineage>
        <taxon>Bacteria</taxon>
        <taxon>Bacillati</taxon>
        <taxon>Actinomycetota</taxon>
        <taxon>Actinomycetes</taxon>
        <taxon>Micrococcales</taxon>
        <taxon>Dermacoccaceae</taxon>
        <taxon>Leekyejoonella</taxon>
    </lineage>
</organism>
<keyword evidence="5 6" id="KW-0472">Membrane</keyword>
<evidence type="ECO:0000256" key="5">
    <source>
        <dbReference type="ARBA" id="ARBA00023136"/>
    </source>
</evidence>
<accession>A0A563DY01</accession>
<reference evidence="8 9" key="1">
    <citation type="submission" date="2019-05" db="EMBL/GenBank/DDBJ databases">
        <authorList>
            <person name="Lee S.D."/>
        </authorList>
    </citation>
    <scope>NUCLEOTIDE SEQUENCE [LARGE SCALE GENOMIC DNA]</scope>
    <source>
        <strain evidence="8 9">C5-26</strain>
    </source>
</reference>
<feature type="domain" description="Cation efflux protein transmembrane" evidence="7">
    <location>
        <begin position="11"/>
        <end position="227"/>
    </location>
</feature>
<dbReference type="Pfam" id="PF01545">
    <property type="entry name" value="Cation_efflux"/>
    <property type="match status" value="1"/>
</dbReference>
<proteinExistence type="predicted"/>
<comment type="caution">
    <text evidence="8">The sequence shown here is derived from an EMBL/GenBank/DDBJ whole genome shotgun (WGS) entry which is preliminary data.</text>
</comment>
<dbReference type="GO" id="GO:0008324">
    <property type="term" value="F:monoatomic cation transmembrane transporter activity"/>
    <property type="evidence" value="ECO:0007669"/>
    <property type="project" value="InterPro"/>
</dbReference>
<dbReference type="RefSeq" id="WP_146317932.1">
    <property type="nucleotide sequence ID" value="NZ_VCQV01000022.1"/>
</dbReference>
<keyword evidence="4 6" id="KW-1133">Transmembrane helix</keyword>
<feature type="transmembrane region" description="Helical" evidence="6">
    <location>
        <begin position="198"/>
        <end position="220"/>
    </location>
</feature>
<evidence type="ECO:0000313" key="9">
    <source>
        <dbReference type="Proteomes" id="UP000320244"/>
    </source>
</evidence>
<evidence type="ECO:0000256" key="1">
    <source>
        <dbReference type="ARBA" id="ARBA00004141"/>
    </source>
</evidence>
<dbReference type="SUPFAM" id="SSF160240">
    <property type="entry name" value="Cation efflux protein cytoplasmic domain-like"/>
    <property type="match status" value="1"/>
</dbReference>
<dbReference type="NCBIfam" id="TIGR01297">
    <property type="entry name" value="CDF"/>
    <property type="match status" value="1"/>
</dbReference>
<reference evidence="8 9" key="2">
    <citation type="submission" date="2019-08" db="EMBL/GenBank/DDBJ databases">
        <title>Jejuicoccus antrihumi gen. nov., sp. nov., a new member of the family Dermacoccaceae isolated from a cave.</title>
        <authorList>
            <person name="Schumann P."/>
            <person name="Kim I.S."/>
        </authorList>
    </citation>
    <scope>NUCLEOTIDE SEQUENCE [LARGE SCALE GENOMIC DNA]</scope>
    <source>
        <strain evidence="8 9">C5-26</strain>
    </source>
</reference>
<dbReference type="OrthoDB" id="9806522at2"/>
<sequence length="329" mass="35158">MSTEGGTKAIVAALGANLGIAITKLLAFLLTGMSSMLAEAIHSFADSGNQVLLLIGGKRARRDATPEHPFGYGRERYIYGFIVSIVLFSVGGLFALYEAYHKWHESHTGHGESPGVHQAWWWVPLLVLVVAIGLESMSFRTAIRESNPQRGSASWVQFIRGAKAPELPVILLEDFAALIGLVFALFGVLLAVLTENAVWDAIGTGLIGALLVSVAVVLAIEMKSLLLGESAAPSTVRAITQAIEASAGVDRIIHLKTLHLGPEELLVAAKIAISGADRGAQIAATIDDCERRARDAVPELDLVVYLEPDLDRAGRPTGAHPRRHADEVQ</sequence>
<keyword evidence="2" id="KW-0813">Transport</keyword>
<dbReference type="Proteomes" id="UP000320244">
    <property type="component" value="Unassembled WGS sequence"/>
</dbReference>
<dbReference type="InterPro" id="IPR036837">
    <property type="entry name" value="Cation_efflux_CTD_sf"/>
</dbReference>
<evidence type="ECO:0000256" key="2">
    <source>
        <dbReference type="ARBA" id="ARBA00022448"/>
    </source>
</evidence>
<evidence type="ECO:0000313" key="8">
    <source>
        <dbReference type="EMBL" id="TWP35096.1"/>
    </source>
</evidence>
<evidence type="ECO:0000259" key="7">
    <source>
        <dbReference type="Pfam" id="PF01545"/>
    </source>
</evidence>
<protein>
    <submittedName>
        <fullName evidence="8">Cation diffusion facilitator family transporter</fullName>
    </submittedName>
</protein>
<dbReference type="InterPro" id="IPR058533">
    <property type="entry name" value="Cation_efflux_TM"/>
</dbReference>
<feature type="transmembrane region" description="Helical" evidence="6">
    <location>
        <begin position="77"/>
        <end position="99"/>
    </location>
</feature>
<name>A0A563DY01_9MICO</name>
<keyword evidence="3 6" id="KW-0812">Transmembrane</keyword>
<dbReference type="GO" id="GO:0006829">
    <property type="term" value="P:zinc ion transport"/>
    <property type="evidence" value="ECO:0007669"/>
    <property type="project" value="InterPro"/>
</dbReference>
<comment type="subcellular location">
    <subcellularLocation>
        <location evidence="1">Membrane</location>
        <topology evidence="1">Multi-pass membrane protein</topology>
    </subcellularLocation>
</comment>
<dbReference type="InterPro" id="IPR002524">
    <property type="entry name" value="Cation_efflux"/>
</dbReference>
<dbReference type="SUPFAM" id="SSF161111">
    <property type="entry name" value="Cation efflux protein transmembrane domain-like"/>
    <property type="match status" value="1"/>
</dbReference>
<keyword evidence="9" id="KW-1185">Reference proteome</keyword>
<dbReference type="Gene3D" id="1.20.1510.10">
    <property type="entry name" value="Cation efflux protein transmembrane domain"/>
    <property type="match status" value="1"/>
</dbReference>
<dbReference type="InterPro" id="IPR027469">
    <property type="entry name" value="Cation_efflux_TMD_sf"/>
</dbReference>
<feature type="transmembrane region" description="Helical" evidence="6">
    <location>
        <begin position="9"/>
        <end position="30"/>
    </location>
</feature>
<evidence type="ECO:0000256" key="6">
    <source>
        <dbReference type="SAM" id="Phobius"/>
    </source>
</evidence>
<feature type="transmembrane region" description="Helical" evidence="6">
    <location>
        <begin position="119"/>
        <end position="139"/>
    </location>
</feature>
<gene>
    <name evidence="8" type="ORF">FGL98_15200</name>
</gene>
<evidence type="ECO:0000256" key="3">
    <source>
        <dbReference type="ARBA" id="ARBA00022692"/>
    </source>
</evidence>
<dbReference type="AlphaFoldDB" id="A0A563DY01"/>
<feature type="transmembrane region" description="Helical" evidence="6">
    <location>
        <begin position="169"/>
        <end position="192"/>
    </location>
</feature>
<dbReference type="PANTHER" id="PTHR13414">
    <property type="entry name" value="HUEL-CATION TRANSPORTER"/>
    <property type="match status" value="1"/>
</dbReference>
<dbReference type="EMBL" id="VCQV01000022">
    <property type="protein sequence ID" value="TWP35096.1"/>
    <property type="molecule type" value="Genomic_DNA"/>
</dbReference>
<evidence type="ECO:0000256" key="4">
    <source>
        <dbReference type="ARBA" id="ARBA00022989"/>
    </source>
</evidence>